<gene>
    <name evidence="1" type="ORF">L195_g042342</name>
</gene>
<evidence type="ECO:0000313" key="1">
    <source>
        <dbReference type="EMBL" id="PNX86265.1"/>
    </source>
</evidence>
<protein>
    <submittedName>
        <fullName evidence="1">WD-40 repeat-containing protein MSI1-like</fullName>
    </submittedName>
</protein>
<dbReference type="STRING" id="57577.A0A2K3M664"/>
<proteinExistence type="predicted"/>
<dbReference type="AlphaFoldDB" id="A0A2K3M664"/>
<reference evidence="1 2" key="2">
    <citation type="journal article" date="2017" name="Front. Plant Sci.">
        <title>Gene Classification and Mining of Molecular Markers Useful in Red Clover (Trifolium pratense) Breeding.</title>
        <authorList>
            <person name="Istvanek J."/>
            <person name="Dluhosova J."/>
            <person name="Dluhos P."/>
            <person name="Patkova L."/>
            <person name="Nedelnik J."/>
            <person name="Repkova J."/>
        </authorList>
    </citation>
    <scope>NUCLEOTIDE SEQUENCE [LARGE SCALE GENOMIC DNA]</scope>
    <source>
        <strain evidence="2">cv. Tatra</strain>
        <tissue evidence="1">Young leaves</tissue>
    </source>
</reference>
<evidence type="ECO:0000313" key="2">
    <source>
        <dbReference type="Proteomes" id="UP000236291"/>
    </source>
</evidence>
<sequence>MPQNPFIIATETIRGDVYVFGDSKYPFKPPLDGTCDLNLSFKRSKHLKLLLVICRFLRYMKVLWNARNAKFLNDVYKDSNSTAEEIKVLKWRWTVHRLKIEPFYFTNKLGTRARGFAGLVSEVVFLSLLSV</sequence>
<reference evidence="1 2" key="1">
    <citation type="journal article" date="2014" name="Am. J. Bot.">
        <title>Genome assembly and annotation for red clover (Trifolium pratense; Fabaceae).</title>
        <authorList>
            <person name="Istvanek J."/>
            <person name="Jaros M."/>
            <person name="Krenek A."/>
            <person name="Repkova J."/>
        </authorList>
    </citation>
    <scope>NUCLEOTIDE SEQUENCE [LARGE SCALE GENOMIC DNA]</scope>
    <source>
        <strain evidence="2">cv. Tatra</strain>
        <tissue evidence="1">Young leaves</tissue>
    </source>
</reference>
<dbReference type="EMBL" id="ASHM01050759">
    <property type="protein sequence ID" value="PNX86265.1"/>
    <property type="molecule type" value="Genomic_DNA"/>
</dbReference>
<dbReference type="Proteomes" id="UP000236291">
    <property type="component" value="Unassembled WGS sequence"/>
</dbReference>
<name>A0A2K3M664_TRIPR</name>
<comment type="caution">
    <text evidence="1">The sequence shown here is derived from an EMBL/GenBank/DDBJ whole genome shotgun (WGS) entry which is preliminary data.</text>
</comment>
<accession>A0A2K3M664</accession>
<organism evidence="1 2">
    <name type="scientific">Trifolium pratense</name>
    <name type="common">Red clover</name>
    <dbReference type="NCBI Taxonomy" id="57577"/>
    <lineage>
        <taxon>Eukaryota</taxon>
        <taxon>Viridiplantae</taxon>
        <taxon>Streptophyta</taxon>
        <taxon>Embryophyta</taxon>
        <taxon>Tracheophyta</taxon>
        <taxon>Spermatophyta</taxon>
        <taxon>Magnoliopsida</taxon>
        <taxon>eudicotyledons</taxon>
        <taxon>Gunneridae</taxon>
        <taxon>Pentapetalae</taxon>
        <taxon>rosids</taxon>
        <taxon>fabids</taxon>
        <taxon>Fabales</taxon>
        <taxon>Fabaceae</taxon>
        <taxon>Papilionoideae</taxon>
        <taxon>50 kb inversion clade</taxon>
        <taxon>NPAAA clade</taxon>
        <taxon>Hologalegina</taxon>
        <taxon>IRL clade</taxon>
        <taxon>Trifolieae</taxon>
        <taxon>Trifolium</taxon>
    </lineage>
</organism>